<dbReference type="InterPro" id="IPR050951">
    <property type="entry name" value="Retrovirus_Pol_polyprotein"/>
</dbReference>
<protein>
    <submittedName>
        <fullName evidence="1">Uncharacterized protein</fullName>
    </submittedName>
</protein>
<evidence type="ECO:0000313" key="2">
    <source>
        <dbReference type="Proteomes" id="UP001066276"/>
    </source>
</evidence>
<evidence type="ECO:0000313" key="1">
    <source>
        <dbReference type="EMBL" id="KAJ1166757.1"/>
    </source>
</evidence>
<feature type="non-terminal residue" evidence="1">
    <location>
        <position position="1"/>
    </location>
</feature>
<organism evidence="1 2">
    <name type="scientific">Pleurodeles waltl</name>
    <name type="common">Iberian ribbed newt</name>
    <dbReference type="NCBI Taxonomy" id="8319"/>
    <lineage>
        <taxon>Eukaryota</taxon>
        <taxon>Metazoa</taxon>
        <taxon>Chordata</taxon>
        <taxon>Craniata</taxon>
        <taxon>Vertebrata</taxon>
        <taxon>Euteleostomi</taxon>
        <taxon>Amphibia</taxon>
        <taxon>Batrachia</taxon>
        <taxon>Caudata</taxon>
        <taxon>Salamandroidea</taxon>
        <taxon>Salamandridae</taxon>
        <taxon>Pleurodelinae</taxon>
        <taxon>Pleurodeles</taxon>
    </lineage>
</organism>
<sequence length="130" mass="15209">KLLDFTYDVQYWPGVKNRVADFLSRMSLPVSNTDEVLDDESYVAGLFDDGMEGIDITEWKKGWNKDEQLKEIAYYINKGWPNKKELGTDEKTFWEIRNELSLENDIMFRCGRAVPPVSLRRKILDLCHEG</sequence>
<gene>
    <name evidence="1" type="ORF">NDU88_007154</name>
</gene>
<dbReference type="PANTHER" id="PTHR37984:SF8">
    <property type="entry name" value="CCHC-TYPE DOMAIN-CONTAINING PROTEIN"/>
    <property type="match status" value="1"/>
</dbReference>
<keyword evidence="2" id="KW-1185">Reference proteome</keyword>
<dbReference type="EMBL" id="JANPWB010000008">
    <property type="protein sequence ID" value="KAJ1166757.1"/>
    <property type="molecule type" value="Genomic_DNA"/>
</dbReference>
<accession>A0AAV7SS17</accession>
<dbReference type="Proteomes" id="UP001066276">
    <property type="component" value="Chromosome 4_2"/>
</dbReference>
<name>A0AAV7SS17_PLEWA</name>
<reference evidence="1" key="1">
    <citation type="journal article" date="2022" name="bioRxiv">
        <title>Sequencing and chromosome-scale assembly of the giantPleurodeles waltlgenome.</title>
        <authorList>
            <person name="Brown T."/>
            <person name="Elewa A."/>
            <person name="Iarovenko S."/>
            <person name="Subramanian E."/>
            <person name="Araus A.J."/>
            <person name="Petzold A."/>
            <person name="Susuki M."/>
            <person name="Suzuki K.-i.T."/>
            <person name="Hayashi T."/>
            <person name="Toyoda A."/>
            <person name="Oliveira C."/>
            <person name="Osipova E."/>
            <person name="Leigh N.D."/>
            <person name="Simon A."/>
            <person name="Yun M.H."/>
        </authorList>
    </citation>
    <scope>NUCLEOTIDE SEQUENCE</scope>
    <source>
        <strain evidence="1">20211129_DDA</strain>
        <tissue evidence="1">Liver</tissue>
    </source>
</reference>
<feature type="non-terminal residue" evidence="1">
    <location>
        <position position="130"/>
    </location>
</feature>
<dbReference type="AlphaFoldDB" id="A0AAV7SS17"/>
<comment type="caution">
    <text evidence="1">The sequence shown here is derived from an EMBL/GenBank/DDBJ whole genome shotgun (WGS) entry which is preliminary data.</text>
</comment>
<dbReference type="PANTHER" id="PTHR37984">
    <property type="entry name" value="PROTEIN CBG26694"/>
    <property type="match status" value="1"/>
</dbReference>
<proteinExistence type="predicted"/>